<organism evidence="2 3">
    <name type="scientific">Vibrio anguillarum</name>
    <name type="common">Listonella anguillarum</name>
    <dbReference type="NCBI Taxonomy" id="55601"/>
    <lineage>
        <taxon>Bacteria</taxon>
        <taxon>Pseudomonadati</taxon>
        <taxon>Pseudomonadota</taxon>
        <taxon>Gammaproteobacteria</taxon>
        <taxon>Vibrionales</taxon>
        <taxon>Vibrionaceae</taxon>
        <taxon>Vibrio</taxon>
    </lineage>
</organism>
<accession>A0ABR9Z8C8</accession>
<proteinExistence type="predicted"/>
<comment type="caution">
    <text evidence="2">The sequence shown here is derived from an EMBL/GenBank/DDBJ whole genome shotgun (WGS) entry which is preliminary data.</text>
</comment>
<evidence type="ECO:0000313" key="3">
    <source>
        <dbReference type="Proteomes" id="UP000726136"/>
    </source>
</evidence>
<dbReference type="Proteomes" id="UP000726136">
    <property type="component" value="Unassembled WGS sequence"/>
</dbReference>
<keyword evidence="3" id="KW-1185">Reference proteome</keyword>
<feature type="chain" id="PRO_5045284794" evidence="1">
    <location>
        <begin position="24"/>
        <end position="366"/>
    </location>
</feature>
<evidence type="ECO:0000313" key="2">
    <source>
        <dbReference type="EMBL" id="MBF4374349.1"/>
    </source>
</evidence>
<sequence length="366" mass="40029">MNLKKHSLTVALSALFWSQSAWSVVCVDAIGNGLQLEEMASSALRWAEEKSALLAEYTQNEALSYLDNMKAEYRASAQISAITTSTSTTANAASEERYAASPSACGTLARAKAFVAGVTTCDDPIVENSIQARLNRIADCSTHGSKLNCNKVSERRNEIAQVIVKAVNERDGDTLVAVLDGGVNFGLTQEVMSPENQALNDAAFDLILGVDDPVNLPRTASGELASASDEYGQIQIANWAREHVLDGTASDALIRIRSLYAHKNGTASQMARLKERVDYYNSEEFIKLITNTNDKSKLPNDWDMLHPDEKFEYLRTAPTSQQVVSSEQVNRMLAEMESLSLMLDFMSLESQLSTNTLVALQQKSAK</sequence>
<dbReference type="EMBL" id="RDPI01000019">
    <property type="protein sequence ID" value="MBF4374349.1"/>
    <property type="molecule type" value="Genomic_DNA"/>
</dbReference>
<protein>
    <submittedName>
        <fullName evidence="2">Uncharacterized protein</fullName>
    </submittedName>
</protein>
<keyword evidence="1" id="KW-0732">Signal</keyword>
<name>A0ABR9Z8C8_VIBAN</name>
<evidence type="ECO:0000256" key="1">
    <source>
        <dbReference type="SAM" id="SignalP"/>
    </source>
</evidence>
<reference evidence="2 3" key="1">
    <citation type="journal article" date="2021" name="PeerJ">
        <title>Analysis of 44 Vibrio anguillarum genomes reveals high genetic diversity.</title>
        <authorList>
            <person name="Hansen M.J."/>
            <person name="Dalsgaard I."/>
        </authorList>
    </citation>
    <scope>NUCLEOTIDE SEQUENCE [LARGE SCALE GENOMIC DNA]</scope>
    <source>
        <strain evidence="2 3">040915-1/1B</strain>
    </source>
</reference>
<gene>
    <name evidence="2" type="ORF">EAY46_14870</name>
</gene>
<dbReference type="RefSeq" id="WP_194663816.1">
    <property type="nucleotide sequence ID" value="NZ_RDPI01000019.1"/>
</dbReference>
<feature type="signal peptide" evidence="1">
    <location>
        <begin position="1"/>
        <end position="23"/>
    </location>
</feature>